<organism evidence="2 3">
    <name type="scientific">Tremella mesenterica</name>
    <name type="common">Jelly fungus</name>
    <dbReference type="NCBI Taxonomy" id="5217"/>
    <lineage>
        <taxon>Eukaryota</taxon>
        <taxon>Fungi</taxon>
        <taxon>Dikarya</taxon>
        <taxon>Basidiomycota</taxon>
        <taxon>Agaricomycotina</taxon>
        <taxon>Tremellomycetes</taxon>
        <taxon>Tremellales</taxon>
        <taxon>Tremellaceae</taxon>
        <taxon>Tremella</taxon>
    </lineage>
</organism>
<accession>A0A4Q1BPG7</accession>
<sequence>MSNKPNFTEAEWNLLAWMATEGYPQGQLNATLGLMGNTVNPRDLGNLPIPTSNLVANNLTTEWPPVPPIVPPPNITVPNETLRNDTPATSLESTLMGNEEWEKWLDDEGLDEILQQLEGNPSDGSSETSGASVIAQAGSLASDVSDGYMGDVDNSAHSPSPARSNTGMGKHPMEVRRNPKRKANAGPSSPDVQYLGTAQMAFTMDPGPSTQPPFLSSMIPDRSPDHSPLGYVSLVLIIRVRG</sequence>
<dbReference type="AlphaFoldDB" id="A0A4Q1BPG7"/>
<dbReference type="InParanoid" id="A0A4Q1BPG7"/>
<keyword evidence="3" id="KW-1185">Reference proteome</keyword>
<proteinExistence type="predicted"/>
<evidence type="ECO:0000313" key="3">
    <source>
        <dbReference type="Proteomes" id="UP000289152"/>
    </source>
</evidence>
<evidence type="ECO:0000313" key="2">
    <source>
        <dbReference type="EMBL" id="RXK39781.1"/>
    </source>
</evidence>
<comment type="caution">
    <text evidence="2">The sequence shown here is derived from an EMBL/GenBank/DDBJ whole genome shotgun (WGS) entry which is preliminary data.</text>
</comment>
<gene>
    <name evidence="2" type="ORF">M231_02974</name>
</gene>
<feature type="region of interest" description="Disordered" evidence="1">
    <location>
        <begin position="145"/>
        <end position="190"/>
    </location>
</feature>
<evidence type="ECO:0000256" key="1">
    <source>
        <dbReference type="SAM" id="MobiDB-lite"/>
    </source>
</evidence>
<feature type="compositionally biased region" description="Polar residues" evidence="1">
    <location>
        <begin position="155"/>
        <end position="167"/>
    </location>
</feature>
<dbReference type="Proteomes" id="UP000289152">
    <property type="component" value="Unassembled WGS sequence"/>
</dbReference>
<reference evidence="2 3" key="1">
    <citation type="submission" date="2016-06" db="EMBL/GenBank/DDBJ databases">
        <title>Evolution of pathogenesis and genome organization in the Tremellales.</title>
        <authorList>
            <person name="Cuomo C."/>
            <person name="Litvintseva A."/>
            <person name="Heitman J."/>
            <person name="Chen Y."/>
            <person name="Sun S."/>
            <person name="Springer D."/>
            <person name="Dromer F."/>
            <person name="Young S."/>
            <person name="Zeng Q."/>
            <person name="Chapman S."/>
            <person name="Gujja S."/>
            <person name="Saif S."/>
            <person name="Birren B."/>
        </authorList>
    </citation>
    <scope>NUCLEOTIDE SEQUENCE [LARGE SCALE GENOMIC DNA]</scope>
    <source>
        <strain evidence="2 3">ATCC 28783</strain>
    </source>
</reference>
<dbReference type="VEuPathDB" id="FungiDB:TREMEDRAFT_61762"/>
<name>A0A4Q1BPG7_TREME</name>
<dbReference type="EMBL" id="SDIL01000027">
    <property type="protein sequence ID" value="RXK39781.1"/>
    <property type="molecule type" value="Genomic_DNA"/>
</dbReference>
<protein>
    <submittedName>
        <fullName evidence="2">Uncharacterized protein</fullName>
    </submittedName>
</protein>